<gene>
    <name evidence="1" type="ORF">HNR48_001455</name>
</gene>
<dbReference type="AlphaFoldDB" id="A0A7X0MXP8"/>
<name>A0A7X0MXP8_9GAMM</name>
<accession>A0A7X0MXP8</accession>
<dbReference type="EMBL" id="JACHHT010000001">
    <property type="protein sequence ID" value="MBB6521177.1"/>
    <property type="molecule type" value="Genomic_DNA"/>
</dbReference>
<proteinExistence type="predicted"/>
<organism evidence="1 2">
    <name type="scientific">Pseudoteredinibacter isoporae</name>
    <dbReference type="NCBI Taxonomy" id="570281"/>
    <lineage>
        <taxon>Bacteria</taxon>
        <taxon>Pseudomonadati</taxon>
        <taxon>Pseudomonadota</taxon>
        <taxon>Gammaproteobacteria</taxon>
        <taxon>Cellvibrionales</taxon>
        <taxon>Cellvibrionaceae</taxon>
        <taxon>Pseudoteredinibacter</taxon>
    </lineage>
</organism>
<dbReference type="Proteomes" id="UP000528457">
    <property type="component" value="Unassembled WGS sequence"/>
</dbReference>
<dbReference type="RefSeq" id="WP_166849226.1">
    <property type="nucleotide sequence ID" value="NZ_JAAONY010000001.1"/>
</dbReference>
<reference evidence="1 2" key="1">
    <citation type="submission" date="2020-08" db="EMBL/GenBank/DDBJ databases">
        <title>Genomic Encyclopedia of Type Strains, Phase IV (KMG-IV): sequencing the most valuable type-strain genomes for metagenomic binning, comparative biology and taxonomic classification.</title>
        <authorList>
            <person name="Goeker M."/>
        </authorList>
    </citation>
    <scope>NUCLEOTIDE SEQUENCE [LARGE SCALE GENOMIC DNA]</scope>
    <source>
        <strain evidence="1 2">DSM 22368</strain>
    </source>
</reference>
<evidence type="ECO:0008006" key="3">
    <source>
        <dbReference type="Google" id="ProtNLM"/>
    </source>
</evidence>
<protein>
    <recommendedName>
        <fullName evidence="3">DUF3144 domain-containing protein</fullName>
    </recommendedName>
</protein>
<dbReference type="InParanoid" id="A0A7X0MXP8"/>
<sequence length="91" mass="9945">MAKLPDEQREIHAKYTSAFIKLANDLKDEGGEIQVISAALMSASGIYATYTTSGNEGYLHQSGIDKVTEVYKNNLTFIQSMKKAEAEKGNA</sequence>
<comment type="caution">
    <text evidence="1">The sequence shown here is derived from an EMBL/GenBank/DDBJ whole genome shotgun (WGS) entry which is preliminary data.</text>
</comment>
<evidence type="ECO:0000313" key="2">
    <source>
        <dbReference type="Proteomes" id="UP000528457"/>
    </source>
</evidence>
<evidence type="ECO:0000313" key="1">
    <source>
        <dbReference type="EMBL" id="MBB6521177.1"/>
    </source>
</evidence>
<keyword evidence="2" id="KW-1185">Reference proteome</keyword>